<dbReference type="Pfam" id="PF01575">
    <property type="entry name" value="MaoC_dehydratas"/>
    <property type="match status" value="1"/>
</dbReference>
<protein>
    <recommendedName>
        <fullName evidence="2">MaoC-like domain-containing protein</fullName>
    </recommendedName>
</protein>
<dbReference type="PANTHER" id="PTHR43664:SF1">
    <property type="entry name" value="BETA-METHYLMALYL-COA DEHYDRATASE"/>
    <property type="match status" value="1"/>
</dbReference>
<reference evidence="4" key="1">
    <citation type="journal article" date="2019" name="Int. J. Syst. Evol. Microbiol.">
        <title>The Global Catalogue of Microorganisms (GCM) 10K type strain sequencing project: providing services to taxonomists for standard genome sequencing and annotation.</title>
        <authorList>
            <consortium name="The Broad Institute Genomics Platform"/>
            <consortium name="The Broad Institute Genome Sequencing Center for Infectious Disease"/>
            <person name="Wu L."/>
            <person name="Ma J."/>
        </authorList>
    </citation>
    <scope>NUCLEOTIDE SEQUENCE [LARGE SCALE GENOMIC DNA]</scope>
    <source>
        <strain evidence="4">JCM 18532</strain>
    </source>
</reference>
<evidence type="ECO:0000259" key="2">
    <source>
        <dbReference type="Pfam" id="PF01575"/>
    </source>
</evidence>
<dbReference type="Gene3D" id="3.10.129.10">
    <property type="entry name" value="Hotdog Thioesterase"/>
    <property type="match status" value="1"/>
</dbReference>
<dbReference type="EMBL" id="BAABKN010000005">
    <property type="protein sequence ID" value="GAA4728262.1"/>
    <property type="molecule type" value="Genomic_DNA"/>
</dbReference>
<gene>
    <name evidence="3" type="ORF">GCM10023350_09260</name>
</gene>
<dbReference type="SUPFAM" id="SSF54637">
    <property type="entry name" value="Thioesterase/thiol ester dehydrase-isomerase"/>
    <property type="match status" value="1"/>
</dbReference>
<proteinExistence type="inferred from homology"/>
<dbReference type="Proteomes" id="UP001499882">
    <property type="component" value="Unassembled WGS sequence"/>
</dbReference>
<sequence length="157" mass="17592">MSKVRGKYFDDIQVGDVFETGRRTVTLTDIVNFACLSGDFNEVHTNWEYCKETPFGEPIAHGPLVYSIAAGLNYASGINDGTLVALLGTDDWRMVAPVKSGDTIFMRSEVLETRLTSKGDRGVVTVRRTIFNQRQEVVQQMVSKMLFRCRPSDDSDD</sequence>
<organism evidence="3 4">
    <name type="scientific">Nocardioides endophyticus</name>
    <dbReference type="NCBI Taxonomy" id="1353775"/>
    <lineage>
        <taxon>Bacteria</taxon>
        <taxon>Bacillati</taxon>
        <taxon>Actinomycetota</taxon>
        <taxon>Actinomycetes</taxon>
        <taxon>Propionibacteriales</taxon>
        <taxon>Nocardioidaceae</taxon>
        <taxon>Nocardioides</taxon>
    </lineage>
</organism>
<evidence type="ECO:0000313" key="3">
    <source>
        <dbReference type="EMBL" id="GAA4728262.1"/>
    </source>
</evidence>
<dbReference type="RefSeq" id="WP_345525420.1">
    <property type="nucleotide sequence ID" value="NZ_BAABKN010000005.1"/>
</dbReference>
<dbReference type="InterPro" id="IPR052342">
    <property type="entry name" value="MCH/BMMD"/>
</dbReference>
<comment type="similarity">
    <text evidence="1">Belongs to the enoyl-CoA hydratase/isomerase family.</text>
</comment>
<name>A0ABP8YEX4_9ACTN</name>
<evidence type="ECO:0000313" key="4">
    <source>
        <dbReference type="Proteomes" id="UP001499882"/>
    </source>
</evidence>
<evidence type="ECO:0000256" key="1">
    <source>
        <dbReference type="ARBA" id="ARBA00005254"/>
    </source>
</evidence>
<dbReference type="InterPro" id="IPR002539">
    <property type="entry name" value="MaoC-like_dom"/>
</dbReference>
<feature type="domain" description="MaoC-like" evidence="2">
    <location>
        <begin position="14"/>
        <end position="126"/>
    </location>
</feature>
<dbReference type="InterPro" id="IPR029069">
    <property type="entry name" value="HotDog_dom_sf"/>
</dbReference>
<keyword evidence="4" id="KW-1185">Reference proteome</keyword>
<accession>A0ABP8YEX4</accession>
<comment type="caution">
    <text evidence="3">The sequence shown here is derived from an EMBL/GenBank/DDBJ whole genome shotgun (WGS) entry which is preliminary data.</text>
</comment>
<dbReference type="PANTHER" id="PTHR43664">
    <property type="entry name" value="MONOAMINE OXIDASE-RELATED"/>
    <property type="match status" value="1"/>
</dbReference>